<keyword evidence="5 10" id="KW-0346">Stress response</keyword>
<dbReference type="GO" id="GO:0005829">
    <property type="term" value="C:cytosol"/>
    <property type="evidence" value="ECO:0007669"/>
    <property type="project" value="TreeGrafter"/>
</dbReference>
<dbReference type="SUPFAM" id="SSF58014">
    <property type="entry name" value="Coiled-coil domain of nucleotide exchange factor GrpE"/>
    <property type="match status" value="1"/>
</dbReference>
<dbReference type="GO" id="GO:0042803">
    <property type="term" value="F:protein homodimerization activity"/>
    <property type="evidence" value="ECO:0007669"/>
    <property type="project" value="InterPro"/>
</dbReference>
<organism evidence="14 15">
    <name type="scientific">Abyssibacter profundi</name>
    <dbReference type="NCBI Taxonomy" id="2182787"/>
    <lineage>
        <taxon>Bacteria</taxon>
        <taxon>Pseudomonadati</taxon>
        <taxon>Pseudomonadota</taxon>
        <taxon>Gammaproteobacteria</taxon>
        <taxon>Chromatiales</taxon>
        <taxon>Oceanococcaceae</taxon>
        <taxon>Abyssibacter</taxon>
    </lineage>
</organism>
<dbReference type="Proteomes" id="UP000251800">
    <property type="component" value="Unassembled WGS sequence"/>
</dbReference>
<dbReference type="HAMAP" id="MF_01151">
    <property type="entry name" value="GrpE"/>
    <property type="match status" value="1"/>
</dbReference>
<dbReference type="Pfam" id="PF01025">
    <property type="entry name" value="GrpE"/>
    <property type="match status" value="1"/>
</dbReference>
<dbReference type="PANTHER" id="PTHR21237:SF23">
    <property type="entry name" value="GRPE PROTEIN HOMOLOG, MITOCHONDRIAL"/>
    <property type="match status" value="1"/>
</dbReference>
<dbReference type="GO" id="GO:0000774">
    <property type="term" value="F:adenyl-nucleotide exchange factor activity"/>
    <property type="evidence" value="ECO:0007669"/>
    <property type="project" value="InterPro"/>
</dbReference>
<feature type="region of interest" description="Disordered" evidence="13">
    <location>
        <begin position="1"/>
        <end position="47"/>
    </location>
</feature>
<evidence type="ECO:0000313" key="14">
    <source>
        <dbReference type="EMBL" id="PWN55000.1"/>
    </source>
</evidence>
<keyword evidence="6 10" id="KW-0143">Chaperone</keyword>
<dbReference type="PRINTS" id="PR00773">
    <property type="entry name" value="GRPEPROTEIN"/>
</dbReference>
<evidence type="ECO:0000256" key="3">
    <source>
        <dbReference type="ARBA" id="ARBA00011738"/>
    </source>
</evidence>
<comment type="caution">
    <text evidence="14">The sequence shown here is derived from an EMBL/GenBank/DDBJ whole genome shotgun (WGS) entry which is preliminary data.</text>
</comment>
<dbReference type="AlphaFoldDB" id="A0A383XQU6"/>
<comment type="subunit">
    <text evidence="3 10">Homodimer.</text>
</comment>
<evidence type="ECO:0000256" key="7">
    <source>
        <dbReference type="ARBA" id="ARBA00053401"/>
    </source>
</evidence>
<dbReference type="SUPFAM" id="SSF51064">
    <property type="entry name" value="Head domain of nucleotide exchange factor GrpE"/>
    <property type="match status" value="1"/>
</dbReference>
<comment type="subcellular location">
    <subcellularLocation>
        <location evidence="1 10">Cytoplasm</location>
    </subcellularLocation>
</comment>
<dbReference type="GO" id="GO:0051082">
    <property type="term" value="F:unfolded protein binding"/>
    <property type="evidence" value="ECO:0007669"/>
    <property type="project" value="TreeGrafter"/>
</dbReference>
<dbReference type="EMBL" id="QEQK01000015">
    <property type="protein sequence ID" value="PWN55000.1"/>
    <property type="molecule type" value="Genomic_DNA"/>
</dbReference>
<keyword evidence="4 10" id="KW-0963">Cytoplasm</keyword>
<evidence type="ECO:0000256" key="1">
    <source>
        <dbReference type="ARBA" id="ARBA00004496"/>
    </source>
</evidence>
<evidence type="ECO:0000256" key="4">
    <source>
        <dbReference type="ARBA" id="ARBA00022490"/>
    </source>
</evidence>
<sequence length="195" mass="21120">MTPEDQKPEDVNSEAQAAEAETPEQSEPAAADAPEEGVTQAALDAAEAKAKEHWEAYLRASAELENVRRRAERDVANAHKFGLEKFASELLGVRDSLELGLASAQAESATVETVREGVELTLKQLASVMDKFGIKQVDPTGLPFNPEQHEAVAMVEADADPNTVVNVMQRGYLLNDRLLRAAMVTVAKPQPKSDD</sequence>
<dbReference type="Gene3D" id="2.30.22.10">
    <property type="entry name" value="Head domain of nucleotide exchange factor GrpE"/>
    <property type="match status" value="1"/>
</dbReference>
<dbReference type="NCBIfam" id="NF010748">
    <property type="entry name" value="PRK14150.1"/>
    <property type="match status" value="1"/>
</dbReference>
<dbReference type="PANTHER" id="PTHR21237">
    <property type="entry name" value="GRPE PROTEIN"/>
    <property type="match status" value="1"/>
</dbReference>
<feature type="compositionally biased region" description="Basic and acidic residues" evidence="13">
    <location>
        <begin position="1"/>
        <end position="10"/>
    </location>
</feature>
<evidence type="ECO:0000256" key="10">
    <source>
        <dbReference type="HAMAP-Rule" id="MF_01151"/>
    </source>
</evidence>
<dbReference type="PROSITE" id="PS01071">
    <property type="entry name" value="GRPE"/>
    <property type="match status" value="1"/>
</dbReference>
<evidence type="ECO:0000256" key="5">
    <source>
        <dbReference type="ARBA" id="ARBA00023016"/>
    </source>
</evidence>
<keyword evidence="15" id="KW-1185">Reference proteome</keyword>
<evidence type="ECO:0000256" key="13">
    <source>
        <dbReference type="SAM" id="MobiDB-lite"/>
    </source>
</evidence>
<dbReference type="InterPro" id="IPR009012">
    <property type="entry name" value="GrpE_head"/>
</dbReference>
<dbReference type="NCBIfam" id="NF010737">
    <property type="entry name" value="PRK14139.1"/>
    <property type="match status" value="1"/>
</dbReference>
<dbReference type="Gene3D" id="3.90.20.20">
    <property type="match status" value="1"/>
</dbReference>
<dbReference type="RefSeq" id="WP_109721289.1">
    <property type="nucleotide sequence ID" value="NZ_QEQK01000015.1"/>
</dbReference>
<comment type="function">
    <text evidence="7 10 11">Participates actively in the response to hyperosmotic and heat shock by preventing the aggregation of stress-denatured proteins, in association with DnaK and GrpE. It is the nucleotide exchange factor for DnaK and may function as a thermosensor. Unfolded proteins bind initially to DnaJ; upon interaction with the DnaJ-bound protein, DnaK hydrolyzes its bound ATP, resulting in the formation of a stable complex. GrpE releases ADP from DnaK; ATP binding to DnaK triggers the release of the substrate protein, thus completing the reaction cycle. Several rounds of ATP-dependent interactions between DnaJ, DnaK and GrpE are required for fully efficient folding.</text>
</comment>
<gene>
    <name evidence="10" type="primary">grpE</name>
    <name evidence="14" type="ORF">DEH80_14795</name>
</gene>
<dbReference type="FunFam" id="2.30.22.10:FF:000001">
    <property type="entry name" value="Protein GrpE"/>
    <property type="match status" value="1"/>
</dbReference>
<evidence type="ECO:0000256" key="6">
    <source>
        <dbReference type="ARBA" id="ARBA00023186"/>
    </source>
</evidence>
<dbReference type="CDD" id="cd00446">
    <property type="entry name" value="GrpE"/>
    <property type="match status" value="1"/>
</dbReference>
<name>A0A383XQU6_9GAMM</name>
<proteinExistence type="inferred from homology"/>
<evidence type="ECO:0000256" key="12">
    <source>
        <dbReference type="RuleBase" id="RU004478"/>
    </source>
</evidence>
<dbReference type="GO" id="GO:0006457">
    <property type="term" value="P:protein folding"/>
    <property type="evidence" value="ECO:0007669"/>
    <property type="project" value="InterPro"/>
</dbReference>
<protein>
    <recommendedName>
        <fullName evidence="8 10">Protein GrpE</fullName>
    </recommendedName>
    <alternativeName>
        <fullName evidence="9 10">HSP-70 cofactor</fullName>
    </alternativeName>
</protein>
<dbReference type="OrthoDB" id="9789811at2"/>
<evidence type="ECO:0000256" key="2">
    <source>
        <dbReference type="ARBA" id="ARBA00009054"/>
    </source>
</evidence>
<dbReference type="InterPro" id="IPR000740">
    <property type="entry name" value="GrpE"/>
</dbReference>
<evidence type="ECO:0000313" key="15">
    <source>
        <dbReference type="Proteomes" id="UP000251800"/>
    </source>
</evidence>
<evidence type="ECO:0000256" key="8">
    <source>
        <dbReference type="ARBA" id="ARBA00072274"/>
    </source>
</evidence>
<comment type="similarity">
    <text evidence="2 10 12">Belongs to the GrpE family.</text>
</comment>
<evidence type="ECO:0000256" key="9">
    <source>
        <dbReference type="ARBA" id="ARBA00076414"/>
    </source>
</evidence>
<feature type="compositionally biased region" description="Low complexity" evidence="13">
    <location>
        <begin position="13"/>
        <end position="31"/>
    </location>
</feature>
<dbReference type="GO" id="GO:0051087">
    <property type="term" value="F:protein-folding chaperone binding"/>
    <property type="evidence" value="ECO:0007669"/>
    <property type="project" value="InterPro"/>
</dbReference>
<reference evidence="14 15" key="1">
    <citation type="submission" date="2018-05" db="EMBL/GenBank/DDBJ databases">
        <title>Abyssibacter profundi OUC007T gen. nov., sp. nov, a marine bacterium isolated from seawater of the Mariana Trench.</title>
        <authorList>
            <person name="Zhou S."/>
        </authorList>
    </citation>
    <scope>NUCLEOTIDE SEQUENCE [LARGE SCALE GENOMIC DNA]</scope>
    <source>
        <strain evidence="14 15">OUC007</strain>
    </source>
</reference>
<evidence type="ECO:0000256" key="11">
    <source>
        <dbReference type="RuleBase" id="RU000639"/>
    </source>
</evidence>
<dbReference type="InterPro" id="IPR013805">
    <property type="entry name" value="GrpE_CC"/>
</dbReference>
<accession>A0A383XQU6</accession>